<name>A0A2H9T278_9ZZZZ</name>
<dbReference type="InterPro" id="IPR001959">
    <property type="entry name" value="Transposase"/>
</dbReference>
<dbReference type="Pfam" id="PF01385">
    <property type="entry name" value="OrfB_IS605"/>
    <property type="match status" value="1"/>
</dbReference>
<reference evidence="2" key="1">
    <citation type="journal article" date="2017" name="Appl. Environ. Microbiol.">
        <title>Molecular characterization of an Endozoicomonas-like organism causing infection in king scallop Pecten maximus L.</title>
        <authorList>
            <person name="Cano I."/>
            <person name="van Aerle R."/>
            <person name="Ross S."/>
            <person name="Verner-Jeffreys D.W."/>
            <person name="Paley R.K."/>
            <person name="Rimmer G."/>
            <person name="Ryder D."/>
            <person name="Hooper P."/>
            <person name="Stone D."/>
            <person name="Feist S.W."/>
        </authorList>
    </citation>
    <scope>NUCLEOTIDE SEQUENCE</scope>
</reference>
<accession>A0A2H9T278</accession>
<dbReference type="NCBIfam" id="NF040570">
    <property type="entry name" value="guided_TnpB"/>
    <property type="match status" value="1"/>
</dbReference>
<sequence length="182" mass="21234">MKCRKSHNIEGEIKNCTITRKSSHWYISFQTEQELPVPFHPSVKAVGLDMGVAKFVTLSSGEQYKPFNAFRNHEKIRAREQRKLSRKVKFSENWKKQKQRINRLHSKIAFCRSDYLSKTSTEISKKHAMIVIENLKVSNMSKSAKGTAEDHGKNVKAKSGLNKSILDQGWYEFRRQLEYKQD</sequence>
<comment type="caution">
    <text evidence="2">The sequence shown here is derived from an EMBL/GenBank/DDBJ whole genome shotgun (WGS) entry which is preliminary data.</text>
</comment>
<feature type="domain" description="Probable transposase IS891/IS1136/IS1341" evidence="1">
    <location>
        <begin position="29"/>
        <end position="143"/>
    </location>
</feature>
<evidence type="ECO:0000259" key="1">
    <source>
        <dbReference type="Pfam" id="PF01385"/>
    </source>
</evidence>
<protein>
    <recommendedName>
        <fullName evidence="1">Probable transposase IS891/IS1136/IS1341 domain-containing protein</fullName>
    </recommendedName>
</protein>
<organism evidence="2">
    <name type="scientific">invertebrate metagenome</name>
    <dbReference type="NCBI Taxonomy" id="1711999"/>
    <lineage>
        <taxon>unclassified sequences</taxon>
        <taxon>metagenomes</taxon>
        <taxon>organismal metagenomes</taxon>
    </lineage>
</organism>
<dbReference type="EMBL" id="NSIT01000786">
    <property type="protein sequence ID" value="PJE77319.1"/>
    <property type="molecule type" value="Genomic_DNA"/>
</dbReference>
<dbReference type="AlphaFoldDB" id="A0A2H9T278"/>
<proteinExistence type="predicted"/>
<gene>
    <name evidence="2" type="ORF">CI610_03763</name>
</gene>
<evidence type="ECO:0000313" key="2">
    <source>
        <dbReference type="EMBL" id="PJE77319.1"/>
    </source>
</evidence>